<reference evidence="9 10" key="1">
    <citation type="journal article" date="2016" name="Nat. Commun.">
        <title>Thousands of microbial genomes shed light on interconnected biogeochemical processes in an aquifer system.</title>
        <authorList>
            <person name="Anantharaman K."/>
            <person name="Brown C.T."/>
            <person name="Hug L.A."/>
            <person name="Sharon I."/>
            <person name="Castelle C.J."/>
            <person name="Probst A.J."/>
            <person name="Thomas B.C."/>
            <person name="Singh A."/>
            <person name="Wilkins M.J."/>
            <person name="Karaoz U."/>
            <person name="Brodie E.L."/>
            <person name="Williams K.H."/>
            <person name="Hubbard S.S."/>
            <person name="Banfield J.F."/>
        </authorList>
    </citation>
    <scope>NUCLEOTIDE SEQUENCE [LARGE SCALE GENOMIC DNA]</scope>
</reference>
<gene>
    <name evidence="9" type="ORF">A2116_00470</name>
</gene>
<evidence type="ECO:0000256" key="7">
    <source>
        <dbReference type="SAM" id="Phobius"/>
    </source>
</evidence>
<sequence length="219" mass="24299">MKFKILSGLRVNKVVRYFIISDLFFVAGWGFINPILAIFIVDEIAGATVETVGIAAAVYWILKAIFQMPIGVYLDKNEGEKDDFYTLVLGLVLASITALFFIFIDKVWQLFVLQAFHALAFALYTPAWNSIFTRHLDKNHYAFDWSLDSTIVALAAGVSGALGGWAAQTFGFDIIFICASVLTMVAAIVTFLSPEIVFPKPPSNQTLPPRDHRPHLFGS</sequence>
<keyword evidence="2" id="KW-0813">Transport</keyword>
<dbReference type="GO" id="GO:0005886">
    <property type="term" value="C:plasma membrane"/>
    <property type="evidence" value="ECO:0007669"/>
    <property type="project" value="UniProtKB-SubCell"/>
</dbReference>
<accession>A0A1F6BT74</accession>
<feature type="transmembrane region" description="Helical" evidence="7">
    <location>
        <begin position="149"/>
        <end position="168"/>
    </location>
</feature>
<feature type="transmembrane region" description="Helical" evidence="7">
    <location>
        <begin position="83"/>
        <end position="104"/>
    </location>
</feature>
<feature type="domain" description="Major facilitator superfamily (MFS) profile" evidence="8">
    <location>
        <begin position="14"/>
        <end position="219"/>
    </location>
</feature>
<organism evidence="9 10">
    <name type="scientific">Candidatus Jorgensenbacteria bacterium GWA1_49_17</name>
    <dbReference type="NCBI Taxonomy" id="1798467"/>
    <lineage>
        <taxon>Bacteria</taxon>
        <taxon>Candidatus Joergenseniibacteriota</taxon>
    </lineage>
</organism>
<dbReference type="Pfam" id="PF07690">
    <property type="entry name" value="MFS_1"/>
    <property type="match status" value="1"/>
</dbReference>
<evidence type="ECO:0000259" key="8">
    <source>
        <dbReference type="PROSITE" id="PS50850"/>
    </source>
</evidence>
<keyword evidence="3" id="KW-1003">Cell membrane</keyword>
<dbReference type="InterPro" id="IPR011701">
    <property type="entry name" value="MFS"/>
</dbReference>
<evidence type="ECO:0000256" key="5">
    <source>
        <dbReference type="ARBA" id="ARBA00022989"/>
    </source>
</evidence>
<proteinExistence type="predicted"/>
<feature type="transmembrane region" description="Helical" evidence="7">
    <location>
        <begin position="110"/>
        <end position="128"/>
    </location>
</feature>
<comment type="caution">
    <text evidence="9">The sequence shown here is derived from an EMBL/GenBank/DDBJ whole genome shotgun (WGS) entry which is preliminary data.</text>
</comment>
<protein>
    <recommendedName>
        <fullName evidence="8">Major facilitator superfamily (MFS) profile domain-containing protein</fullName>
    </recommendedName>
</protein>
<evidence type="ECO:0000313" key="10">
    <source>
        <dbReference type="Proteomes" id="UP000179368"/>
    </source>
</evidence>
<evidence type="ECO:0000256" key="6">
    <source>
        <dbReference type="ARBA" id="ARBA00023136"/>
    </source>
</evidence>
<dbReference type="InterPro" id="IPR036259">
    <property type="entry name" value="MFS_trans_sf"/>
</dbReference>
<evidence type="ECO:0000313" key="9">
    <source>
        <dbReference type="EMBL" id="OGG40131.1"/>
    </source>
</evidence>
<dbReference type="AlphaFoldDB" id="A0A1F6BT74"/>
<keyword evidence="5 7" id="KW-1133">Transmembrane helix</keyword>
<comment type="subcellular location">
    <subcellularLocation>
        <location evidence="1">Cell membrane</location>
        <topology evidence="1">Multi-pass membrane protein</topology>
    </subcellularLocation>
</comment>
<evidence type="ECO:0000256" key="1">
    <source>
        <dbReference type="ARBA" id="ARBA00004651"/>
    </source>
</evidence>
<name>A0A1F6BT74_9BACT</name>
<evidence type="ECO:0000256" key="4">
    <source>
        <dbReference type="ARBA" id="ARBA00022692"/>
    </source>
</evidence>
<dbReference type="PROSITE" id="PS50850">
    <property type="entry name" value="MFS"/>
    <property type="match status" value="1"/>
</dbReference>
<dbReference type="InterPro" id="IPR050171">
    <property type="entry name" value="MFS_Transporters"/>
</dbReference>
<dbReference type="Proteomes" id="UP000179368">
    <property type="component" value="Unassembled WGS sequence"/>
</dbReference>
<dbReference type="PANTHER" id="PTHR23517:SF3">
    <property type="entry name" value="INTEGRAL MEMBRANE TRANSPORT PROTEIN"/>
    <property type="match status" value="1"/>
</dbReference>
<evidence type="ECO:0000256" key="2">
    <source>
        <dbReference type="ARBA" id="ARBA00022448"/>
    </source>
</evidence>
<keyword evidence="4 7" id="KW-0812">Transmembrane</keyword>
<evidence type="ECO:0000256" key="3">
    <source>
        <dbReference type="ARBA" id="ARBA00022475"/>
    </source>
</evidence>
<dbReference type="InterPro" id="IPR020846">
    <property type="entry name" value="MFS_dom"/>
</dbReference>
<dbReference type="EMBL" id="MFKG01000025">
    <property type="protein sequence ID" value="OGG40131.1"/>
    <property type="molecule type" value="Genomic_DNA"/>
</dbReference>
<dbReference type="PANTHER" id="PTHR23517">
    <property type="entry name" value="RESISTANCE PROTEIN MDTM, PUTATIVE-RELATED-RELATED"/>
    <property type="match status" value="1"/>
</dbReference>
<feature type="transmembrane region" description="Helical" evidence="7">
    <location>
        <begin position="14"/>
        <end position="32"/>
    </location>
</feature>
<feature type="transmembrane region" description="Helical" evidence="7">
    <location>
        <begin position="174"/>
        <end position="192"/>
    </location>
</feature>
<dbReference type="GO" id="GO:0022857">
    <property type="term" value="F:transmembrane transporter activity"/>
    <property type="evidence" value="ECO:0007669"/>
    <property type="project" value="InterPro"/>
</dbReference>
<keyword evidence="6 7" id="KW-0472">Membrane</keyword>
<dbReference type="Gene3D" id="1.20.1250.20">
    <property type="entry name" value="MFS general substrate transporter like domains"/>
    <property type="match status" value="1"/>
</dbReference>
<dbReference type="SUPFAM" id="SSF103473">
    <property type="entry name" value="MFS general substrate transporter"/>
    <property type="match status" value="1"/>
</dbReference>